<name>A0ABT8R3J2_9BACT</name>
<proteinExistence type="predicted"/>
<keyword evidence="2" id="KW-1185">Reference proteome</keyword>
<gene>
    <name evidence="1" type="ORF">Q0590_10375</name>
</gene>
<dbReference type="RefSeq" id="WP_302037455.1">
    <property type="nucleotide sequence ID" value="NZ_JAUKPO010000004.1"/>
</dbReference>
<accession>A0ABT8R3J2</accession>
<comment type="caution">
    <text evidence="1">The sequence shown here is derived from an EMBL/GenBank/DDBJ whole genome shotgun (WGS) entry which is preliminary data.</text>
</comment>
<dbReference type="Gene3D" id="3.30.450.40">
    <property type="match status" value="1"/>
</dbReference>
<organism evidence="1 2">
    <name type="scientific">Rhodocytophaga aerolata</name>
    <dbReference type="NCBI Taxonomy" id="455078"/>
    <lineage>
        <taxon>Bacteria</taxon>
        <taxon>Pseudomonadati</taxon>
        <taxon>Bacteroidota</taxon>
        <taxon>Cytophagia</taxon>
        <taxon>Cytophagales</taxon>
        <taxon>Rhodocytophagaceae</taxon>
        <taxon>Rhodocytophaga</taxon>
    </lineage>
</organism>
<sequence>MLNEQYKFSADTFPYQTQACIKPIIDYWRSKEQDTNPLVATLVRETEKLVQQAPELLLPITDEGVVERHRHVIEFLMAAVFPPVMQHNELSAAVTPFGEYSFFHTPGFAEALLNPEKRFVYPAGLDRKMLLATKVFSACCMILEKFYGVKDLVDKSASFQVLNRQTGLIEYYKTKFDASFVEVKALKPIKPIAKQDIQYLLNNYQDLDTWLQYLPADAFAFEGFTMVHLVDITDQELVSAIKYSLVEMEALTSPSKFDALQHKLRSLLRRPAIKLGIGAMEKRRNNQVNVSPEICHSFVFKVTSGIECSTNLQSFYERFVQEARPLILEDLVTANIPSMFKDRFLEIGLRNLVFIPLYANHEFVGVLELASTQPNDLNSLSIMRLTELLPLFALAVQQSFTERKTKIEAIIKEKFTAIHPTVEWRFVEAAMNLLEKQQKEEAAQIEPIVFPEVYPLYGASDIRHSSVERNKAIQHDLTTQLTLAKEFMKEVLVLQPLPIFEKLNFSITKHIARIKNSLLSDAETTVHEFLKREFEPVIKHLVAAHPSLQPYAEKYTQSLDPGLGVVYQRRKDFEESLTLINETLSAYIEEEEAKAQAMFPHYFEKYKTDGIEYNMYMGASLVEEGNFDPIYLKNMRLWQLITMCEIARRTRALQSRLKIPLETTQLILVHSLPLSIRFRMDERHFDVDGAYNIRYEIVKKRIDKAMIKGTNERLTQPGKIVIIYSQLNEAMEYNNYIEYLQEINYLTGHIERVELEDLQGVQGLKAIRVEVNQQNAVKKQKTFPDAVLEMVKNYSEVE</sequence>
<dbReference type="EMBL" id="JAUKPO010000004">
    <property type="protein sequence ID" value="MDO1446658.1"/>
    <property type="molecule type" value="Genomic_DNA"/>
</dbReference>
<protein>
    <submittedName>
        <fullName evidence="1">GAF domain-containing protein</fullName>
    </submittedName>
</protein>
<evidence type="ECO:0000313" key="1">
    <source>
        <dbReference type="EMBL" id="MDO1446658.1"/>
    </source>
</evidence>
<evidence type="ECO:0000313" key="2">
    <source>
        <dbReference type="Proteomes" id="UP001168528"/>
    </source>
</evidence>
<dbReference type="Proteomes" id="UP001168528">
    <property type="component" value="Unassembled WGS sequence"/>
</dbReference>
<dbReference type="InterPro" id="IPR029016">
    <property type="entry name" value="GAF-like_dom_sf"/>
</dbReference>
<reference evidence="1" key="1">
    <citation type="submission" date="2023-07" db="EMBL/GenBank/DDBJ databases">
        <title>The genome sequence of Rhodocytophaga aerolata KACC 12507.</title>
        <authorList>
            <person name="Zhang X."/>
        </authorList>
    </citation>
    <scope>NUCLEOTIDE SEQUENCE</scope>
    <source>
        <strain evidence="1">KACC 12507</strain>
    </source>
</reference>
<dbReference type="SUPFAM" id="SSF55781">
    <property type="entry name" value="GAF domain-like"/>
    <property type="match status" value="1"/>
</dbReference>